<keyword evidence="1" id="KW-0812">Transmembrane</keyword>
<dbReference type="InterPro" id="IPR005135">
    <property type="entry name" value="Endo/exonuclease/phosphatase"/>
</dbReference>
<dbReference type="InterPro" id="IPR036691">
    <property type="entry name" value="Endo/exonu/phosph_ase_sf"/>
</dbReference>
<dbReference type="OrthoDB" id="8030376at2759"/>
<evidence type="ECO:0000256" key="1">
    <source>
        <dbReference type="SAM" id="Phobius"/>
    </source>
</evidence>
<dbReference type="GO" id="GO:0003824">
    <property type="term" value="F:catalytic activity"/>
    <property type="evidence" value="ECO:0007669"/>
    <property type="project" value="InterPro"/>
</dbReference>
<evidence type="ECO:0000313" key="4">
    <source>
        <dbReference type="Proteomes" id="UP000276133"/>
    </source>
</evidence>
<dbReference type="Pfam" id="PF14529">
    <property type="entry name" value="Exo_endo_phos_2"/>
    <property type="match status" value="1"/>
</dbReference>
<reference evidence="3 4" key="1">
    <citation type="journal article" date="2018" name="Sci. Rep.">
        <title>Genomic signatures of local adaptation to the degree of environmental predictability in rotifers.</title>
        <authorList>
            <person name="Franch-Gras L."/>
            <person name="Hahn C."/>
            <person name="Garcia-Roger E.M."/>
            <person name="Carmona M.J."/>
            <person name="Serra M."/>
            <person name="Gomez A."/>
        </authorList>
    </citation>
    <scope>NUCLEOTIDE SEQUENCE [LARGE SCALE GENOMIC DNA]</scope>
    <source>
        <strain evidence="3">HYR1</strain>
    </source>
</reference>
<organism evidence="3 4">
    <name type="scientific">Brachionus plicatilis</name>
    <name type="common">Marine rotifer</name>
    <name type="synonym">Brachionus muelleri</name>
    <dbReference type="NCBI Taxonomy" id="10195"/>
    <lineage>
        <taxon>Eukaryota</taxon>
        <taxon>Metazoa</taxon>
        <taxon>Spiralia</taxon>
        <taxon>Gnathifera</taxon>
        <taxon>Rotifera</taxon>
        <taxon>Eurotatoria</taxon>
        <taxon>Monogononta</taxon>
        <taxon>Pseudotrocha</taxon>
        <taxon>Ploima</taxon>
        <taxon>Brachionidae</taxon>
        <taxon>Brachionus</taxon>
    </lineage>
</organism>
<protein>
    <recommendedName>
        <fullName evidence="2">Endonuclease/exonuclease/phosphatase domain-containing protein</fullName>
    </recommendedName>
</protein>
<evidence type="ECO:0000313" key="3">
    <source>
        <dbReference type="EMBL" id="RNA03869.1"/>
    </source>
</evidence>
<dbReference type="Proteomes" id="UP000276133">
    <property type="component" value="Unassembled WGS sequence"/>
</dbReference>
<keyword evidence="4" id="KW-1185">Reference proteome</keyword>
<accession>A0A3M7PYC5</accession>
<dbReference type="Gene3D" id="3.60.10.10">
    <property type="entry name" value="Endonuclease/exonuclease/phosphatase"/>
    <property type="match status" value="1"/>
</dbReference>
<feature type="transmembrane region" description="Helical" evidence="1">
    <location>
        <begin position="129"/>
        <end position="149"/>
    </location>
</feature>
<sequence length="155" mass="17715">MRINQTINDKLSKTSIRNFSNQSFSKNNLYNPPNIELPFELFLDISRKCGKFLIGGDLNAKTKNLGCFSENENGIILEKIINKFNLSSDYYEILDIFLIPSSLSDRVVDFKVLIDHDMLSDHFPIQADISQIGISTKIYLSLVVIIIIIRKTLKN</sequence>
<feature type="domain" description="Endonuclease/exonuclease/phosphatase" evidence="2">
    <location>
        <begin position="28"/>
        <end position="125"/>
    </location>
</feature>
<dbReference type="EMBL" id="REGN01008320">
    <property type="protein sequence ID" value="RNA03869.1"/>
    <property type="molecule type" value="Genomic_DNA"/>
</dbReference>
<keyword evidence="1" id="KW-1133">Transmembrane helix</keyword>
<evidence type="ECO:0000259" key="2">
    <source>
        <dbReference type="Pfam" id="PF14529"/>
    </source>
</evidence>
<proteinExistence type="predicted"/>
<dbReference type="AlphaFoldDB" id="A0A3M7PYC5"/>
<comment type="caution">
    <text evidence="3">The sequence shown here is derived from an EMBL/GenBank/DDBJ whole genome shotgun (WGS) entry which is preliminary data.</text>
</comment>
<dbReference type="SUPFAM" id="SSF56219">
    <property type="entry name" value="DNase I-like"/>
    <property type="match status" value="1"/>
</dbReference>
<gene>
    <name evidence="3" type="ORF">BpHYR1_029965</name>
</gene>
<name>A0A3M7PYC5_BRAPC</name>
<keyword evidence="1" id="KW-0472">Membrane</keyword>